<protein>
    <submittedName>
        <fullName evidence="3">ATP-grasp domain-containing protein</fullName>
    </submittedName>
</protein>
<dbReference type="PROSITE" id="PS50975">
    <property type="entry name" value="ATP_GRASP"/>
    <property type="match status" value="1"/>
</dbReference>
<dbReference type="GO" id="GO:0046872">
    <property type="term" value="F:metal ion binding"/>
    <property type="evidence" value="ECO:0007669"/>
    <property type="project" value="InterPro"/>
</dbReference>
<dbReference type="InterPro" id="IPR013815">
    <property type="entry name" value="ATP_grasp_subdomain_1"/>
</dbReference>
<dbReference type="Gene3D" id="3.30.1490.20">
    <property type="entry name" value="ATP-grasp fold, A domain"/>
    <property type="match status" value="1"/>
</dbReference>
<dbReference type="GeneID" id="93527181"/>
<proteinExistence type="predicted"/>
<dbReference type="Proteomes" id="UP000596202">
    <property type="component" value="Chromosome"/>
</dbReference>
<dbReference type="GO" id="GO:0005524">
    <property type="term" value="F:ATP binding"/>
    <property type="evidence" value="ECO:0007669"/>
    <property type="project" value="UniProtKB-UniRule"/>
</dbReference>
<evidence type="ECO:0000313" key="3">
    <source>
        <dbReference type="EMBL" id="QQU01286.1"/>
    </source>
</evidence>
<keyword evidence="1" id="KW-0067">ATP-binding</keyword>
<keyword evidence="1" id="KW-0547">Nucleotide-binding</keyword>
<evidence type="ECO:0000313" key="4">
    <source>
        <dbReference type="Proteomes" id="UP000596202"/>
    </source>
</evidence>
<reference evidence="3 4" key="1">
    <citation type="submission" date="2021-01" db="EMBL/GenBank/DDBJ databases">
        <title>FDA dAtabase for Regulatory Grade micrObial Sequences (FDA-ARGOS): Supporting development and validation of Infectious Disease Dx tests.</title>
        <authorList>
            <person name="Sproer C."/>
            <person name="Gronow S."/>
            <person name="Severitt S."/>
            <person name="Schroder I."/>
            <person name="Tallon L."/>
            <person name="Sadzewicz L."/>
            <person name="Zhao X."/>
            <person name="Boylan J."/>
            <person name="Ott S."/>
            <person name="Bowen H."/>
            <person name="Vavikolanu K."/>
            <person name="Mehta A."/>
            <person name="Aluvathingal J."/>
            <person name="Nadendla S."/>
            <person name="Lowell S."/>
            <person name="Myers T."/>
            <person name="Yan Y."/>
            <person name="Sichtig H."/>
        </authorList>
    </citation>
    <scope>NUCLEOTIDE SEQUENCE [LARGE SCALE GENOMIC DNA]</scope>
    <source>
        <strain evidence="3 4">FDAARGOS_1131</strain>
    </source>
</reference>
<sequence length="380" mass="44353">MTDVIIFNGALGSVLAIARIAKREKNNRVFVICLDIENYDFYKKSNCIDEVIAYNYNSHNLSFLEWFKGWYISKSFSFKPIMYFASDKSCLLINQVRSEIEEFCILCLPSSHIVQTYNEKGLAEIDAKNNGLDIPNTIVVSNHNDIEVVNREFLFPVILKPRNTGSSKSIGFKVKIVDTPEEFKVISEKILMNNDDFLCQEFIKGNDESAFFYIFYRNENGDIFSNSGKKILQSPPGQGVMAKGLLYQVEELDSICKNFLDNINYVGIGGIEFKKYRNKYYFIEMSTRLEGFFGITKVSNVNLGLVSYFDLSKRKFDFNNRNSNTNGRYVDLYLLTYTRIKNKQLLLLLKEYVYIIFNRNYYINVFDWKDFKPFCKLFFK</sequence>
<name>A0A9Q6Z5D2_MYROD</name>
<evidence type="ECO:0000259" key="2">
    <source>
        <dbReference type="PROSITE" id="PS50975"/>
    </source>
</evidence>
<feature type="domain" description="ATP-grasp" evidence="2">
    <location>
        <begin position="124"/>
        <end position="317"/>
    </location>
</feature>
<dbReference type="RefSeq" id="WP_002991724.1">
    <property type="nucleotide sequence ID" value="NZ_CP068108.1"/>
</dbReference>
<gene>
    <name evidence="3" type="ORF">I6I88_05915</name>
</gene>
<evidence type="ECO:0000256" key="1">
    <source>
        <dbReference type="PROSITE-ProRule" id="PRU00409"/>
    </source>
</evidence>
<accession>A0A9Q6Z5D2</accession>
<dbReference type="OrthoDB" id="650389at2"/>
<dbReference type="InterPro" id="IPR011761">
    <property type="entry name" value="ATP-grasp"/>
</dbReference>
<dbReference type="EMBL" id="CP068108">
    <property type="protein sequence ID" value="QQU01286.1"/>
    <property type="molecule type" value="Genomic_DNA"/>
</dbReference>
<organism evidence="3 4">
    <name type="scientific">Myroides odoratus</name>
    <name type="common">Flavobacterium odoratum</name>
    <dbReference type="NCBI Taxonomy" id="256"/>
    <lineage>
        <taxon>Bacteria</taxon>
        <taxon>Pseudomonadati</taxon>
        <taxon>Bacteroidota</taxon>
        <taxon>Flavobacteriia</taxon>
        <taxon>Flavobacteriales</taxon>
        <taxon>Flavobacteriaceae</taxon>
        <taxon>Myroides</taxon>
    </lineage>
</organism>
<dbReference type="AlphaFoldDB" id="A0A9Q6Z5D2"/>
<dbReference type="SUPFAM" id="SSF56059">
    <property type="entry name" value="Glutathione synthetase ATP-binding domain-like"/>
    <property type="match status" value="1"/>
</dbReference>
<dbReference type="Gene3D" id="3.30.470.20">
    <property type="entry name" value="ATP-grasp fold, B domain"/>
    <property type="match status" value="2"/>
</dbReference>